<dbReference type="PROSITE" id="PS50850">
    <property type="entry name" value="MFS"/>
    <property type="match status" value="1"/>
</dbReference>
<evidence type="ECO:0000256" key="2">
    <source>
        <dbReference type="ARBA" id="ARBA00022692"/>
    </source>
</evidence>
<feature type="transmembrane region" description="Helical" evidence="5">
    <location>
        <begin position="304"/>
        <end position="328"/>
    </location>
</feature>
<evidence type="ECO:0000256" key="4">
    <source>
        <dbReference type="ARBA" id="ARBA00023136"/>
    </source>
</evidence>
<evidence type="ECO:0000313" key="8">
    <source>
        <dbReference type="Proteomes" id="UP000571554"/>
    </source>
</evidence>
<feature type="transmembrane region" description="Helical" evidence="5">
    <location>
        <begin position="87"/>
        <end position="110"/>
    </location>
</feature>
<feature type="transmembrane region" description="Helical" evidence="5">
    <location>
        <begin position="371"/>
        <end position="388"/>
    </location>
</feature>
<dbReference type="Proteomes" id="UP000571554">
    <property type="component" value="Unassembled WGS sequence"/>
</dbReference>
<dbReference type="AlphaFoldDB" id="A0A7W9WUL5"/>
<dbReference type="EMBL" id="JACHBW010000014">
    <property type="protein sequence ID" value="MBB6104774.1"/>
    <property type="molecule type" value="Genomic_DNA"/>
</dbReference>
<accession>A0A7W9WUL5</accession>
<keyword evidence="4 5" id="KW-0472">Membrane</keyword>
<dbReference type="PROSITE" id="PS00217">
    <property type="entry name" value="SUGAR_TRANSPORT_2"/>
    <property type="match status" value="1"/>
</dbReference>
<dbReference type="Gene3D" id="1.20.1250.20">
    <property type="entry name" value="MFS general substrate transporter like domains"/>
    <property type="match status" value="1"/>
</dbReference>
<feature type="transmembrane region" description="Helical" evidence="5">
    <location>
        <begin position="187"/>
        <end position="207"/>
    </location>
</feature>
<dbReference type="Pfam" id="PF00083">
    <property type="entry name" value="Sugar_tr"/>
    <property type="match status" value="1"/>
</dbReference>
<feature type="transmembrane region" description="Helical" evidence="5">
    <location>
        <begin position="122"/>
        <end position="142"/>
    </location>
</feature>
<dbReference type="GO" id="GO:0005886">
    <property type="term" value="C:plasma membrane"/>
    <property type="evidence" value="ECO:0007669"/>
    <property type="project" value="TreeGrafter"/>
</dbReference>
<dbReference type="PANTHER" id="PTHR23508">
    <property type="entry name" value="CARBOXYLIC ACID TRANSPORTER PROTEIN HOMOLOG"/>
    <property type="match status" value="1"/>
</dbReference>
<reference evidence="7 8" key="1">
    <citation type="submission" date="2020-08" db="EMBL/GenBank/DDBJ databases">
        <title>Above-ground endophytic microbial communities from plants in different locations in the United States.</title>
        <authorList>
            <person name="Frank C."/>
        </authorList>
    </citation>
    <scope>NUCLEOTIDE SEQUENCE [LARGE SCALE GENOMIC DNA]</scope>
    <source>
        <strain evidence="7 8">WP4_2_2</strain>
    </source>
</reference>
<dbReference type="InterPro" id="IPR005829">
    <property type="entry name" value="Sugar_transporter_CS"/>
</dbReference>
<evidence type="ECO:0000256" key="1">
    <source>
        <dbReference type="ARBA" id="ARBA00004141"/>
    </source>
</evidence>
<feature type="transmembrane region" description="Helical" evidence="5">
    <location>
        <begin position="340"/>
        <end position="359"/>
    </location>
</feature>
<keyword evidence="8" id="KW-1185">Reference proteome</keyword>
<sequence>MSTIAVPSHDAGFGAHGASNHADAPAHTVIRSAEDVARLVNSGPAQGTRTRAVIAIALGGVFLDAYDLTSLAYGVKDIARQFALTPAQVGLVSAAITFGAILGALFGGYLTDRIGRYRVFMADMLFFVVAAIIAGLAPNAWVLGGARFLMGFGVGLDLPVAMAFLAEFSRVAGRGNKAASVAAWCPAWYAATSTCYLLILGLYAILPAHHTDWLWRLTLAFGAVPAIVIILVRRRYISESPVWAANQGDLDEAARILKRSWGIDAVVERPADQTAAQAQAAIAPRATWRNYGVLFNATYRRRTILAATIGAASSFGYNAIIFGLPVIIASFLKQGPLTTIVASLLLNLLFAFVGGLIGVRTAPTVGAWKMTVLGHTLQVIALVGLALIGHPSSGVFVALAILLLGAYLFGQGFGPGSHSMTYASLSYPTSLRGIGVGFNQTLVRSSSTVSLFLFPVLAAALGTKVFWVIAIAPLTSLLVLLAIRWEPSGYDIDSEDYGDAAAERHARARANADECPACMRS</sequence>
<evidence type="ECO:0000259" key="6">
    <source>
        <dbReference type="PROSITE" id="PS50850"/>
    </source>
</evidence>
<dbReference type="SUPFAM" id="SSF103473">
    <property type="entry name" value="MFS general substrate transporter"/>
    <property type="match status" value="1"/>
</dbReference>
<dbReference type="CDD" id="cd17316">
    <property type="entry name" value="MFS_SV2_like"/>
    <property type="match status" value="1"/>
</dbReference>
<proteinExistence type="predicted"/>
<dbReference type="GO" id="GO:0046943">
    <property type="term" value="F:carboxylic acid transmembrane transporter activity"/>
    <property type="evidence" value="ECO:0007669"/>
    <property type="project" value="TreeGrafter"/>
</dbReference>
<keyword evidence="3 5" id="KW-1133">Transmembrane helix</keyword>
<dbReference type="InterPro" id="IPR036259">
    <property type="entry name" value="MFS_trans_sf"/>
</dbReference>
<evidence type="ECO:0000313" key="7">
    <source>
        <dbReference type="EMBL" id="MBB6104774.1"/>
    </source>
</evidence>
<name>A0A7W9WUL5_9BURK</name>
<organism evidence="7 8">
    <name type="scientific">Paraburkholderia bannensis</name>
    <dbReference type="NCBI Taxonomy" id="765414"/>
    <lineage>
        <taxon>Bacteria</taxon>
        <taxon>Pseudomonadati</taxon>
        <taxon>Pseudomonadota</taxon>
        <taxon>Betaproteobacteria</taxon>
        <taxon>Burkholderiales</taxon>
        <taxon>Burkholderiaceae</taxon>
        <taxon>Paraburkholderia</taxon>
    </lineage>
</organism>
<dbReference type="InterPro" id="IPR020846">
    <property type="entry name" value="MFS_dom"/>
</dbReference>
<gene>
    <name evidence="7" type="ORF">F4827_004639</name>
</gene>
<protein>
    <submittedName>
        <fullName evidence="7">MFS family permease</fullName>
    </submittedName>
</protein>
<feature type="transmembrane region" description="Helical" evidence="5">
    <location>
        <begin position="148"/>
        <end position="166"/>
    </location>
</feature>
<evidence type="ECO:0000256" key="5">
    <source>
        <dbReference type="SAM" id="Phobius"/>
    </source>
</evidence>
<feature type="domain" description="Major facilitator superfamily (MFS) profile" evidence="6">
    <location>
        <begin position="53"/>
        <end position="488"/>
    </location>
</feature>
<feature type="transmembrane region" description="Helical" evidence="5">
    <location>
        <begin position="213"/>
        <end position="232"/>
    </location>
</feature>
<feature type="transmembrane region" description="Helical" evidence="5">
    <location>
        <begin position="52"/>
        <end position="75"/>
    </location>
</feature>
<feature type="transmembrane region" description="Helical" evidence="5">
    <location>
        <begin position="394"/>
        <end position="410"/>
    </location>
</feature>
<evidence type="ECO:0000256" key="3">
    <source>
        <dbReference type="ARBA" id="ARBA00022989"/>
    </source>
</evidence>
<dbReference type="PANTHER" id="PTHR23508:SF10">
    <property type="entry name" value="CARBOXYLIC ACID TRANSPORTER PROTEIN HOMOLOG"/>
    <property type="match status" value="1"/>
</dbReference>
<comment type="caution">
    <text evidence="7">The sequence shown here is derived from an EMBL/GenBank/DDBJ whole genome shotgun (WGS) entry which is preliminary data.</text>
</comment>
<dbReference type="RefSeq" id="WP_183727602.1">
    <property type="nucleotide sequence ID" value="NZ_JACHBW010000014.1"/>
</dbReference>
<dbReference type="InterPro" id="IPR005828">
    <property type="entry name" value="MFS_sugar_transport-like"/>
</dbReference>
<keyword evidence="2 5" id="KW-0812">Transmembrane</keyword>
<comment type="subcellular location">
    <subcellularLocation>
        <location evidence="1">Membrane</location>
        <topology evidence="1">Multi-pass membrane protein</topology>
    </subcellularLocation>
</comment>